<dbReference type="PROSITE" id="PS50045">
    <property type="entry name" value="SIGMA54_INTERACT_4"/>
    <property type="match status" value="1"/>
</dbReference>
<gene>
    <name evidence="7" type="ORF">DBY38_10450</name>
</gene>
<dbReference type="InterPro" id="IPR027417">
    <property type="entry name" value="P-loop_NTPase"/>
</dbReference>
<dbReference type="InterPro" id="IPR004701">
    <property type="entry name" value="PTS_EIIA_man-typ"/>
</dbReference>
<keyword evidence="3" id="KW-0067">ATP-binding</keyword>
<dbReference type="SMART" id="SM00382">
    <property type="entry name" value="AAA"/>
    <property type="match status" value="1"/>
</dbReference>
<dbReference type="Gene3D" id="3.40.50.510">
    <property type="entry name" value="Phosphotransferase system, mannose-type IIA component"/>
    <property type="match status" value="1"/>
</dbReference>
<evidence type="ECO:0000313" key="8">
    <source>
        <dbReference type="Proteomes" id="UP000246114"/>
    </source>
</evidence>
<evidence type="ECO:0000259" key="6">
    <source>
        <dbReference type="PROSITE" id="PS51372"/>
    </source>
</evidence>
<evidence type="ECO:0008006" key="9">
    <source>
        <dbReference type="Google" id="ProtNLM"/>
    </source>
</evidence>
<dbReference type="InterPro" id="IPR002078">
    <property type="entry name" value="Sigma_54_int"/>
</dbReference>
<comment type="caution">
    <text evidence="7">The sequence shown here is derived from an EMBL/GenBank/DDBJ whole genome shotgun (WGS) entry which is preliminary data.</text>
</comment>
<dbReference type="GO" id="GO:0016740">
    <property type="term" value="F:transferase activity"/>
    <property type="evidence" value="ECO:0007669"/>
    <property type="project" value="UniProtKB-KW"/>
</dbReference>
<reference evidence="7 8" key="1">
    <citation type="submission" date="2018-03" db="EMBL/GenBank/DDBJ databases">
        <title>The uncultured portion of the human microbiome is neutrally assembled.</title>
        <authorList>
            <person name="Jeraldo P."/>
            <person name="Boardman L."/>
            <person name="White B.A."/>
            <person name="Nelson H."/>
            <person name="Goldenfeld N."/>
            <person name="Chia N."/>
        </authorList>
    </citation>
    <scope>NUCLEOTIDE SEQUENCE [LARGE SCALE GENOMIC DNA]</scope>
    <source>
        <strain evidence="7">CIM:MAG 903</strain>
    </source>
</reference>
<dbReference type="SUPFAM" id="SSF52540">
    <property type="entry name" value="P-loop containing nucleoside triphosphate hydrolases"/>
    <property type="match status" value="1"/>
</dbReference>
<feature type="domain" description="Sigma-54 factor interaction" evidence="4">
    <location>
        <begin position="124"/>
        <end position="357"/>
    </location>
</feature>
<evidence type="ECO:0000256" key="1">
    <source>
        <dbReference type="ARBA" id="ARBA00022679"/>
    </source>
</evidence>
<dbReference type="Pfam" id="PF00874">
    <property type="entry name" value="PRD"/>
    <property type="match status" value="1"/>
</dbReference>
<dbReference type="EMBL" id="QAMZ01000048">
    <property type="protein sequence ID" value="PWL52547.1"/>
    <property type="molecule type" value="Genomic_DNA"/>
</dbReference>
<dbReference type="PROSITE" id="PS51096">
    <property type="entry name" value="PTS_EIIA_TYPE_4"/>
    <property type="match status" value="1"/>
</dbReference>
<dbReference type="InterPro" id="IPR036662">
    <property type="entry name" value="PTS_EIIA_man-typ_sf"/>
</dbReference>
<dbReference type="SUPFAM" id="SSF63520">
    <property type="entry name" value="PTS-regulatory domain, PRD"/>
    <property type="match status" value="1"/>
</dbReference>
<protein>
    <recommendedName>
        <fullName evidence="9">Transcriptional regulator containing an AAA-type ATPase domain and a DNA-binding domain</fullName>
    </recommendedName>
</protein>
<evidence type="ECO:0000256" key="3">
    <source>
        <dbReference type="ARBA" id="ARBA00022840"/>
    </source>
</evidence>
<name>A0A316M1W1_9CLOT</name>
<dbReference type="CDD" id="cd00009">
    <property type="entry name" value="AAA"/>
    <property type="match status" value="1"/>
</dbReference>
<dbReference type="GO" id="GO:0016020">
    <property type="term" value="C:membrane"/>
    <property type="evidence" value="ECO:0007669"/>
    <property type="project" value="InterPro"/>
</dbReference>
<dbReference type="PANTHER" id="PTHR32071">
    <property type="entry name" value="TRANSCRIPTIONAL REGULATORY PROTEIN"/>
    <property type="match status" value="1"/>
</dbReference>
<evidence type="ECO:0000313" key="7">
    <source>
        <dbReference type="EMBL" id="PWL52547.1"/>
    </source>
</evidence>
<dbReference type="Proteomes" id="UP000246114">
    <property type="component" value="Unassembled WGS sequence"/>
</dbReference>
<dbReference type="GO" id="GO:0009401">
    <property type="term" value="P:phosphoenolpyruvate-dependent sugar phosphotransferase system"/>
    <property type="evidence" value="ECO:0007669"/>
    <property type="project" value="InterPro"/>
</dbReference>
<feature type="domain" description="PTS EIIA type-4" evidence="5">
    <location>
        <begin position="571"/>
        <end position="695"/>
    </location>
</feature>
<sequence length="947" mass="106638">MELLRIDLVKNYIKNFCKNLSVTQIQRNPSIGVSSLDIVENLNILRNNASADLNKLYKNGFLIKIKGKPTKYFDKDYFEELFHVFLGDESIECYSLEDLIPRTNSSNDVEEVITINNLDPFNKLIGFNHSLSGIVKLAKSSILYPNGLHTILLGESGVGKSLFAEIMYEYGVQNNVFSKNSSFVVFNCADYANNSNLLVSQLFGSVKGAYTGADSDKKGLIEEADGGVLFLDEIHRLPPEGQEMLFLYIDKKKFRRLGETSSERTAKVLIIAATTENPSSMLLTTFLRRIPSSIRIPSLGERTLSERLMLVTNLYSMESKKINMPIHVDKDCLSDLMLYNPHGNIGQLASDIQLSVARSYLDSRINNLDKVTITKDALPPYTNNTLSNIDISTRQKVELLLDKDEYKFLPGSQVIKTPSIDTYDFVKFYNNQLNILGEDNIDIKKVFSDYTQLIAKNFTMQKMYPDFLDDETSEIISTLSDMLYEDLNLIIDRSSYTALALYLKNLKDYTSDNRKVSKTTDLLDIPLEIQSVCKKVIKTLEVKFNIYCPSQELNNLMIIIDSLKSKETFDSVGIMIAAHGESLASNIAAVANELLSINFALAVDMPLTEDAGKILPVFLEKLKPGTFKRGLILFADMGSLTNLDEFIKDKTGINVVTVNSTNILLVIEAIRKSIFLKNDIDDILHDLISLNNKLAYNFNKKIETHLSINKKRVIYTVCNSGEGVAHYLHENLTDILKNNNIYDIDIIPLNLESKTQLREIIHQTSLDKKTLAVVGSVDPGTDDIPFISLEEIVLHNGVNKLLSLIGIKETSFDNKLVKSLTKDITINITCDAVDKYLTIFSAYKIKSIIFNFINVIEDSLKITMTNSSITKIFIHLSCAVERILLKDFVLTPQEEMSTYVVVNEKYITATNKALETLTNTLNITVPTNELYYICEIVKDAYKQASSN</sequence>
<dbReference type="Pfam" id="PF03610">
    <property type="entry name" value="EIIA-man"/>
    <property type="match status" value="1"/>
</dbReference>
<dbReference type="Gene3D" id="1.10.1790.10">
    <property type="entry name" value="PRD domain"/>
    <property type="match status" value="1"/>
</dbReference>
<proteinExistence type="predicted"/>
<dbReference type="AlphaFoldDB" id="A0A316M1W1"/>
<evidence type="ECO:0000256" key="2">
    <source>
        <dbReference type="ARBA" id="ARBA00022741"/>
    </source>
</evidence>
<keyword evidence="1" id="KW-0808">Transferase</keyword>
<dbReference type="InterPro" id="IPR011608">
    <property type="entry name" value="PRD"/>
</dbReference>
<dbReference type="SUPFAM" id="SSF53062">
    <property type="entry name" value="PTS system fructose IIA component-like"/>
    <property type="match status" value="1"/>
</dbReference>
<dbReference type="Gene3D" id="3.40.50.300">
    <property type="entry name" value="P-loop containing nucleotide triphosphate hydrolases"/>
    <property type="match status" value="1"/>
</dbReference>
<accession>A0A316M1W1</accession>
<dbReference type="PROSITE" id="PS51372">
    <property type="entry name" value="PRD_2"/>
    <property type="match status" value="1"/>
</dbReference>
<evidence type="ECO:0000259" key="4">
    <source>
        <dbReference type="PROSITE" id="PS50045"/>
    </source>
</evidence>
<feature type="domain" description="PRD" evidence="6">
    <location>
        <begin position="840"/>
        <end position="947"/>
    </location>
</feature>
<organism evidence="7 8">
    <name type="scientific">Clostridium cadaveris</name>
    <dbReference type="NCBI Taxonomy" id="1529"/>
    <lineage>
        <taxon>Bacteria</taxon>
        <taxon>Bacillati</taxon>
        <taxon>Bacillota</taxon>
        <taxon>Clostridia</taxon>
        <taxon>Eubacteriales</taxon>
        <taxon>Clostridiaceae</taxon>
        <taxon>Clostridium</taxon>
    </lineage>
</organism>
<dbReference type="Pfam" id="PF00158">
    <property type="entry name" value="Sigma54_activat"/>
    <property type="match status" value="1"/>
</dbReference>
<dbReference type="GO" id="GO:0005524">
    <property type="term" value="F:ATP binding"/>
    <property type="evidence" value="ECO:0007669"/>
    <property type="project" value="UniProtKB-KW"/>
</dbReference>
<dbReference type="InterPro" id="IPR003593">
    <property type="entry name" value="AAA+_ATPase"/>
</dbReference>
<dbReference type="GO" id="GO:0006355">
    <property type="term" value="P:regulation of DNA-templated transcription"/>
    <property type="evidence" value="ECO:0007669"/>
    <property type="project" value="InterPro"/>
</dbReference>
<dbReference type="InterPro" id="IPR036634">
    <property type="entry name" value="PRD_sf"/>
</dbReference>
<evidence type="ECO:0000259" key="5">
    <source>
        <dbReference type="PROSITE" id="PS51096"/>
    </source>
</evidence>
<keyword evidence="2" id="KW-0547">Nucleotide-binding</keyword>
<dbReference type="PANTHER" id="PTHR32071:SF38">
    <property type="entry name" value="PSP OPERON TRANSCRIPTIONAL ACTIVATOR"/>
    <property type="match status" value="1"/>
</dbReference>